<feature type="signal peptide" evidence="2">
    <location>
        <begin position="1"/>
        <end position="20"/>
    </location>
</feature>
<keyword evidence="4" id="KW-1185">Reference proteome</keyword>
<dbReference type="Proteomes" id="UP001487740">
    <property type="component" value="Unassembled WGS sequence"/>
</dbReference>
<sequence>MPSPSLLLLPVLLLLGYSRAVSGGGPPGIRRPDLPFFDYEESKNVTALLGKTAILNCRVKNIGNKTGPRFDTRARRRGYSDTSSDSPPWSRRF</sequence>
<dbReference type="EMBL" id="JARAKH010000044">
    <property type="protein sequence ID" value="KAK8379005.1"/>
    <property type="molecule type" value="Genomic_DNA"/>
</dbReference>
<protein>
    <submittedName>
        <fullName evidence="3">Uncharacterized protein</fullName>
    </submittedName>
</protein>
<name>A0AAW0SWD4_SCYPA</name>
<accession>A0AAW0SWD4</accession>
<feature type="chain" id="PRO_5043912009" evidence="2">
    <location>
        <begin position="21"/>
        <end position="93"/>
    </location>
</feature>
<comment type="caution">
    <text evidence="3">The sequence shown here is derived from an EMBL/GenBank/DDBJ whole genome shotgun (WGS) entry which is preliminary data.</text>
</comment>
<evidence type="ECO:0000256" key="2">
    <source>
        <dbReference type="SAM" id="SignalP"/>
    </source>
</evidence>
<evidence type="ECO:0000313" key="4">
    <source>
        <dbReference type="Proteomes" id="UP001487740"/>
    </source>
</evidence>
<evidence type="ECO:0000313" key="3">
    <source>
        <dbReference type="EMBL" id="KAK8379005.1"/>
    </source>
</evidence>
<dbReference type="AlphaFoldDB" id="A0AAW0SWD4"/>
<evidence type="ECO:0000256" key="1">
    <source>
        <dbReference type="SAM" id="MobiDB-lite"/>
    </source>
</evidence>
<keyword evidence="2" id="KW-0732">Signal</keyword>
<reference evidence="3 4" key="1">
    <citation type="submission" date="2023-03" db="EMBL/GenBank/DDBJ databases">
        <title>High-quality genome of Scylla paramamosain provides insights in environmental adaptation.</title>
        <authorList>
            <person name="Zhang L."/>
        </authorList>
    </citation>
    <scope>NUCLEOTIDE SEQUENCE [LARGE SCALE GENOMIC DNA]</scope>
    <source>
        <strain evidence="3">LZ_2023a</strain>
        <tissue evidence="3">Muscle</tissue>
    </source>
</reference>
<gene>
    <name evidence="3" type="ORF">O3P69_009629</name>
</gene>
<proteinExistence type="predicted"/>
<organism evidence="3 4">
    <name type="scientific">Scylla paramamosain</name>
    <name type="common">Mud crab</name>
    <dbReference type="NCBI Taxonomy" id="85552"/>
    <lineage>
        <taxon>Eukaryota</taxon>
        <taxon>Metazoa</taxon>
        <taxon>Ecdysozoa</taxon>
        <taxon>Arthropoda</taxon>
        <taxon>Crustacea</taxon>
        <taxon>Multicrustacea</taxon>
        <taxon>Malacostraca</taxon>
        <taxon>Eumalacostraca</taxon>
        <taxon>Eucarida</taxon>
        <taxon>Decapoda</taxon>
        <taxon>Pleocyemata</taxon>
        <taxon>Brachyura</taxon>
        <taxon>Eubrachyura</taxon>
        <taxon>Portunoidea</taxon>
        <taxon>Portunidae</taxon>
        <taxon>Portuninae</taxon>
        <taxon>Scylla</taxon>
    </lineage>
</organism>
<feature type="region of interest" description="Disordered" evidence="1">
    <location>
        <begin position="63"/>
        <end position="93"/>
    </location>
</feature>